<evidence type="ECO:0000313" key="2">
    <source>
        <dbReference type="Proteomes" id="UP000799118"/>
    </source>
</evidence>
<keyword evidence="2" id="KW-1185">Reference proteome</keyword>
<dbReference type="OrthoDB" id="3062956at2759"/>
<proteinExistence type="predicted"/>
<organism evidence="1 2">
    <name type="scientific">Gymnopus androsaceus JB14</name>
    <dbReference type="NCBI Taxonomy" id="1447944"/>
    <lineage>
        <taxon>Eukaryota</taxon>
        <taxon>Fungi</taxon>
        <taxon>Dikarya</taxon>
        <taxon>Basidiomycota</taxon>
        <taxon>Agaricomycotina</taxon>
        <taxon>Agaricomycetes</taxon>
        <taxon>Agaricomycetidae</taxon>
        <taxon>Agaricales</taxon>
        <taxon>Marasmiineae</taxon>
        <taxon>Omphalotaceae</taxon>
        <taxon>Gymnopus</taxon>
    </lineage>
</organism>
<dbReference type="AlphaFoldDB" id="A0A6A4ILY5"/>
<protein>
    <submittedName>
        <fullName evidence="1">Uncharacterized protein</fullName>
    </submittedName>
</protein>
<dbReference type="Proteomes" id="UP000799118">
    <property type="component" value="Unassembled WGS sequence"/>
</dbReference>
<evidence type="ECO:0000313" key="1">
    <source>
        <dbReference type="EMBL" id="KAE9411439.1"/>
    </source>
</evidence>
<accession>A0A6A4ILY5</accession>
<sequence>MTLEKKPEAYWVIGASKLLCAGCHTIIAKAYPEVLQANPQTGLKPIAVHGCHGKLYRADGLRPT</sequence>
<dbReference type="EMBL" id="ML769383">
    <property type="protein sequence ID" value="KAE9411439.1"/>
    <property type="molecule type" value="Genomic_DNA"/>
</dbReference>
<dbReference type="Pfam" id="PF14441">
    <property type="entry name" value="OTT_1508_deam"/>
    <property type="match status" value="1"/>
</dbReference>
<gene>
    <name evidence="1" type="ORF">BT96DRAFT_12445</name>
</gene>
<dbReference type="InterPro" id="IPR027796">
    <property type="entry name" value="OTT_1508_deam-like"/>
</dbReference>
<reference evidence="1" key="1">
    <citation type="journal article" date="2019" name="Environ. Microbiol.">
        <title>Fungal ecological strategies reflected in gene transcription - a case study of two litter decomposers.</title>
        <authorList>
            <person name="Barbi F."/>
            <person name="Kohler A."/>
            <person name="Barry K."/>
            <person name="Baskaran P."/>
            <person name="Daum C."/>
            <person name="Fauchery L."/>
            <person name="Ihrmark K."/>
            <person name="Kuo A."/>
            <person name="LaButti K."/>
            <person name="Lipzen A."/>
            <person name="Morin E."/>
            <person name="Grigoriev I.V."/>
            <person name="Henrissat B."/>
            <person name="Lindahl B."/>
            <person name="Martin F."/>
        </authorList>
    </citation>
    <scope>NUCLEOTIDE SEQUENCE</scope>
    <source>
        <strain evidence="1">JB14</strain>
    </source>
</reference>
<name>A0A6A4ILY5_9AGAR</name>